<sequence>IIFADFPPNIWASASVTLTRTSNACESFLSHFNKSFYTPHHHIYNFMDKILELQFEIYIKINSTNEPYTFQNNMEKLFNNTMKILLRELNIRYSILDSERSDECIGFTMMCVFFFILFFFCVSVTTFWSMDPVSDRKVNLVGTLGVRKNPKKVIEKREFYAKPVFDQIDFFIWLYLNQKLI</sequence>
<name>A0A6G0YU73_APHCR</name>
<dbReference type="Proteomes" id="UP000478052">
    <property type="component" value="Unassembled WGS sequence"/>
</dbReference>
<keyword evidence="1" id="KW-0472">Membrane</keyword>
<feature type="non-terminal residue" evidence="2">
    <location>
        <position position="181"/>
    </location>
</feature>
<organism evidence="2 3">
    <name type="scientific">Aphis craccivora</name>
    <name type="common">Cowpea aphid</name>
    <dbReference type="NCBI Taxonomy" id="307492"/>
    <lineage>
        <taxon>Eukaryota</taxon>
        <taxon>Metazoa</taxon>
        <taxon>Ecdysozoa</taxon>
        <taxon>Arthropoda</taxon>
        <taxon>Hexapoda</taxon>
        <taxon>Insecta</taxon>
        <taxon>Pterygota</taxon>
        <taxon>Neoptera</taxon>
        <taxon>Paraneoptera</taxon>
        <taxon>Hemiptera</taxon>
        <taxon>Sternorrhyncha</taxon>
        <taxon>Aphidomorpha</taxon>
        <taxon>Aphidoidea</taxon>
        <taxon>Aphididae</taxon>
        <taxon>Aphidini</taxon>
        <taxon>Aphis</taxon>
        <taxon>Aphis</taxon>
    </lineage>
</organism>
<evidence type="ECO:0000313" key="2">
    <source>
        <dbReference type="EMBL" id="KAF0761295.1"/>
    </source>
</evidence>
<comment type="caution">
    <text evidence="2">The sequence shown here is derived from an EMBL/GenBank/DDBJ whole genome shotgun (WGS) entry which is preliminary data.</text>
</comment>
<dbReference type="AlphaFoldDB" id="A0A6G0YU73"/>
<feature type="non-terminal residue" evidence="2">
    <location>
        <position position="1"/>
    </location>
</feature>
<evidence type="ECO:0000256" key="1">
    <source>
        <dbReference type="SAM" id="Phobius"/>
    </source>
</evidence>
<keyword evidence="1" id="KW-0812">Transmembrane</keyword>
<dbReference type="EMBL" id="VUJU01002437">
    <property type="protein sequence ID" value="KAF0761295.1"/>
    <property type="molecule type" value="Genomic_DNA"/>
</dbReference>
<reference evidence="2 3" key="1">
    <citation type="submission" date="2019-08" db="EMBL/GenBank/DDBJ databases">
        <title>Whole genome of Aphis craccivora.</title>
        <authorList>
            <person name="Voronova N.V."/>
            <person name="Shulinski R.S."/>
            <person name="Bandarenka Y.V."/>
            <person name="Zhorov D.G."/>
            <person name="Warner D."/>
        </authorList>
    </citation>
    <scope>NUCLEOTIDE SEQUENCE [LARGE SCALE GENOMIC DNA]</scope>
    <source>
        <strain evidence="2">180601</strain>
        <tissue evidence="2">Whole Body</tissue>
    </source>
</reference>
<keyword evidence="1" id="KW-1133">Transmembrane helix</keyword>
<proteinExistence type="predicted"/>
<accession>A0A6G0YU73</accession>
<evidence type="ECO:0000313" key="3">
    <source>
        <dbReference type="Proteomes" id="UP000478052"/>
    </source>
</evidence>
<protein>
    <submittedName>
        <fullName evidence="2">Uncharacterized protein</fullName>
    </submittedName>
</protein>
<gene>
    <name evidence="2" type="ORF">FWK35_00013887</name>
</gene>
<keyword evidence="3" id="KW-1185">Reference proteome</keyword>
<feature type="transmembrane region" description="Helical" evidence="1">
    <location>
        <begin position="105"/>
        <end position="128"/>
    </location>
</feature>